<evidence type="ECO:0000256" key="13">
    <source>
        <dbReference type="SAM" id="Phobius"/>
    </source>
</evidence>
<evidence type="ECO:0000256" key="7">
    <source>
        <dbReference type="ARBA" id="ARBA00022982"/>
    </source>
</evidence>
<evidence type="ECO:0000256" key="3">
    <source>
        <dbReference type="ARBA" id="ARBA00022448"/>
    </source>
</evidence>
<reference evidence="15" key="1">
    <citation type="submission" date="2013-07" db="EMBL/GenBank/DDBJ databases">
        <title>The genome of Eucalyptus grandis.</title>
        <authorList>
            <person name="Schmutz J."/>
            <person name="Hayes R."/>
            <person name="Myburg A."/>
            <person name="Tuskan G."/>
            <person name="Grattapaglia D."/>
            <person name="Rokhsar D.S."/>
        </authorList>
    </citation>
    <scope>NUCLEOTIDE SEQUENCE</scope>
    <source>
        <tissue evidence="15">Leaf extractions</tissue>
    </source>
</reference>
<evidence type="ECO:0000256" key="1">
    <source>
        <dbReference type="ARBA" id="ARBA00001970"/>
    </source>
</evidence>
<dbReference type="InParanoid" id="A0A059BF36"/>
<feature type="transmembrane region" description="Helical" evidence="13">
    <location>
        <begin position="157"/>
        <end position="177"/>
    </location>
</feature>
<evidence type="ECO:0000256" key="6">
    <source>
        <dbReference type="ARBA" id="ARBA00022723"/>
    </source>
</evidence>
<dbReference type="InterPro" id="IPR006593">
    <property type="entry name" value="Cyt_b561/ferric_Rdtase_TM"/>
</dbReference>
<feature type="transmembrane region" description="Helical" evidence="13">
    <location>
        <begin position="85"/>
        <end position="106"/>
    </location>
</feature>
<feature type="transmembrane region" description="Helical" evidence="13">
    <location>
        <begin position="197"/>
        <end position="218"/>
    </location>
</feature>
<comment type="subcellular location">
    <subcellularLocation>
        <location evidence="2">Membrane</location>
        <topology evidence="2">Multi-pass membrane protein</topology>
    </subcellularLocation>
</comment>
<feature type="domain" description="Cytochrome b561" evidence="14">
    <location>
        <begin position="17"/>
        <end position="217"/>
    </location>
</feature>
<evidence type="ECO:0000256" key="4">
    <source>
        <dbReference type="ARBA" id="ARBA00022617"/>
    </source>
</evidence>
<dbReference type="AlphaFoldDB" id="A0A059BF36"/>
<dbReference type="Gene3D" id="1.20.120.1770">
    <property type="match status" value="1"/>
</dbReference>
<dbReference type="KEGG" id="egr:104453637"/>
<evidence type="ECO:0000313" key="15">
    <source>
        <dbReference type="EMBL" id="KCW64461.1"/>
    </source>
</evidence>
<dbReference type="EC" id="7.2.1.3" evidence="11"/>
<dbReference type="GO" id="GO:0046872">
    <property type="term" value="F:metal ion binding"/>
    <property type="evidence" value="ECO:0007669"/>
    <property type="project" value="UniProtKB-KW"/>
</dbReference>
<sequence length="223" mass="24562">MVKRQSIQLSATPAVVLAHLLLVAVAALILVWLLKFQDGVALSSANKSKIFNLHPLLMVFGLILAGGEAIMVYKTIPATREAQKTIHLILHLIALVLGSVGVYAVFKFHNELHIANLYTLHSWLGITTISLFGLQWVLGFFSFVFPKARSYARASFIPWHVFLGSVVFLLAICTAESGLVEKFTFLKLQSGQQEALIVNFIGLLIFLFALSVGLTVVLPSRFQ</sequence>
<evidence type="ECO:0000256" key="5">
    <source>
        <dbReference type="ARBA" id="ARBA00022692"/>
    </source>
</evidence>
<organism evidence="15">
    <name type="scientific">Eucalyptus grandis</name>
    <name type="common">Flooded gum</name>
    <dbReference type="NCBI Taxonomy" id="71139"/>
    <lineage>
        <taxon>Eukaryota</taxon>
        <taxon>Viridiplantae</taxon>
        <taxon>Streptophyta</taxon>
        <taxon>Embryophyta</taxon>
        <taxon>Tracheophyta</taxon>
        <taxon>Spermatophyta</taxon>
        <taxon>Magnoliopsida</taxon>
        <taxon>eudicotyledons</taxon>
        <taxon>Gunneridae</taxon>
        <taxon>Pentapetalae</taxon>
        <taxon>rosids</taxon>
        <taxon>malvids</taxon>
        <taxon>Myrtales</taxon>
        <taxon>Myrtaceae</taxon>
        <taxon>Myrtoideae</taxon>
        <taxon>Eucalypteae</taxon>
        <taxon>Eucalyptus</taxon>
    </lineage>
</organism>
<proteinExistence type="predicted"/>
<keyword evidence="7" id="KW-0249">Electron transport</keyword>
<evidence type="ECO:0000256" key="12">
    <source>
        <dbReference type="ARBA" id="ARBA00051575"/>
    </source>
</evidence>
<dbReference type="InterPro" id="IPR043205">
    <property type="entry name" value="CYB561/CYBRD1-like"/>
</dbReference>
<feature type="transmembrane region" description="Helical" evidence="13">
    <location>
        <begin position="12"/>
        <end position="33"/>
    </location>
</feature>
<keyword evidence="6" id="KW-0479">Metal-binding</keyword>
<evidence type="ECO:0000256" key="8">
    <source>
        <dbReference type="ARBA" id="ARBA00022989"/>
    </source>
</evidence>
<keyword evidence="5 13" id="KW-0812">Transmembrane</keyword>
<dbReference type="GO" id="GO:0016491">
    <property type="term" value="F:oxidoreductase activity"/>
    <property type="evidence" value="ECO:0000318"/>
    <property type="project" value="GO_Central"/>
</dbReference>
<dbReference type="OrthoDB" id="907479at2759"/>
<evidence type="ECO:0000256" key="11">
    <source>
        <dbReference type="ARBA" id="ARBA00024225"/>
    </source>
</evidence>
<accession>A0A059BF36</accession>
<comment type="catalytic activity">
    <reaction evidence="12">
        <text>Fe(3+)(out) + L-ascorbate(in) = monodehydro-L-ascorbate radical(in) + Fe(2+)(out) + H(+)</text>
        <dbReference type="Rhea" id="RHEA:30403"/>
        <dbReference type="ChEBI" id="CHEBI:15378"/>
        <dbReference type="ChEBI" id="CHEBI:29033"/>
        <dbReference type="ChEBI" id="CHEBI:29034"/>
        <dbReference type="ChEBI" id="CHEBI:38290"/>
        <dbReference type="ChEBI" id="CHEBI:59513"/>
        <dbReference type="EC" id="7.2.1.3"/>
    </reaction>
</comment>
<dbReference type="PANTHER" id="PTHR10106:SF43">
    <property type="entry name" value="CYTOCHROME B561 FAMILY PROTEIN, EXPRESSED"/>
    <property type="match status" value="1"/>
</dbReference>
<dbReference type="PANTHER" id="PTHR10106">
    <property type="entry name" value="CYTOCHROME B561-RELATED"/>
    <property type="match status" value="1"/>
</dbReference>
<dbReference type="CDD" id="cd08766">
    <property type="entry name" value="Cyt_b561_ACYB-1_like"/>
    <property type="match status" value="1"/>
</dbReference>
<gene>
    <name evidence="15" type="ORF">EUGRSUZ_G02076</name>
</gene>
<evidence type="ECO:0000256" key="2">
    <source>
        <dbReference type="ARBA" id="ARBA00004141"/>
    </source>
</evidence>
<keyword evidence="9" id="KW-0408">Iron</keyword>
<dbReference type="EMBL" id="KK198759">
    <property type="protein sequence ID" value="KCW64461.1"/>
    <property type="molecule type" value="Genomic_DNA"/>
</dbReference>
<dbReference type="eggNOG" id="KOG1619">
    <property type="taxonomic scope" value="Eukaryota"/>
</dbReference>
<evidence type="ECO:0000256" key="9">
    <source>
        <dbReference type="ARBA" id="ARBA00023004"/>
    </source>
</evidence>
<feature type="transmembrane region" description="Helical" evidence="13">
    <location>
        <begin position="53"/>
        <end position="73"/>
    </location>
</feature>
<dbReference type="GO" id="GO:0016020">
    <property type="term" value="C:membrane"/>
    <property type="evidence" value="ECO:0007669"/>
    <property type="project" value="UniProtKB-SubCell"/>
</dbReference>
<dbReference type="STRING" id="71139.A0A059BF36"/>
<evidence type="ECO:0000256" key="10">
    <source>
        <dbReference type="ARBA" id="ARBA00023136"/>
    </source>
</evidence>
<dbReference type="SMART" id="SM00665">
    <property type="entry name" value="B561"/>
    <property type="match status" value="1"/>
</dbReference>
<keyword evidence="8 13" id="KW-1133">Transmembrane helix</keyword>
<keyword evidence="3" id="KW-0813">Transport</keyword>
<keyword evidence="10 13" id="KW-0472">Membrane</keyword>
<dbReference type="OMA" id="MAYKTVP"/>
<dbReference type="Pfam" id="PF03188">
    <property type="entry name" value="Cytochrom_B561"/>
    <property type="match status" value="1"/>
</dbReference>
<dbReference type="Gramene" id="KCW64461">
    <property type="protein sequence ID" value="KCW64461"/>
    <property type="gene ID" value="EUGRSUZ_G02076"/>
</dbReference>
<keyword evidence="4" id="KW-0349">Heme</keyword>
<dbReference type="FunFam" id="1.20.120.1770:FF:000001">
    <property type="entry name" value="Cytochrome b reductase 1"/>
    <property type="match status" value="1"/>
</dbReference>
<dbReference type="GO" id="GO:0140571">
    <property type="term" value="F:transmembrane ascorbate ferrireductase activity"/>
    <property type="evidence" value="ECO:0007669"/>
    <property type="project" value="UniProtKB-EC"/>
</dbReference>
<dbReference type="PROSITE" id="PS50939">
    <property type="entry name" value="CYTOCHROME_B561"/>
    <property type="match status" value="1"/>
</dbReference>
<evidence type="ECO:0000259" key="14">
    <source>
        <dbReference type="PROSITE" id="PS50939"/>
    </source>
</evidence>
<protein>
    <recommendedName>
        <fullName evidence="11">ascorbate ferrireductase (transmembrane)</fullName>
        <ecNumber evidence="11">7.2.1.3</ecNumber>
    </recommendedName>
</protein>
<feature type="transmembrane region" description="Helical" evidence="13">
    <location>
        <begin position="126"/>
        <end position="145"/>
    </location>
</feature>
<name>A0A059BF36_EUCGR</name>
<comment type="cofactor">
    <cofactor evidence="1">
        <name>heme b</name>
        <dbReference type="ChEBI" id="CHEBI:60344"/>
    </cofactor>
</comment>